<dbReference type="Proteomes" id="UP000541444">
    <property type="component" value="Unassembled WGS sequence"/>
</dbReference>
<gene>
    <name evidence="2" type="ORF">GIB67_004528</name>
</gene>
<organism evidence="2 3">
    <name type="scientific">Kingdonia uniflora</name>
    <dbReference type="NCBI Taxonomy" id="39325"/>
    <lineage>
        <taxon>Eukaryota</taxon>
        <taxon>Viridiplantae</taxon>
        <taxon>Streptophyta</taxon>
        <taxon>Embryophyta</taxon>
        <taxon>Tracheophyta</taxon>
        <taxon>Spermatophyta</taxon>
        <taxon>Magnoliopsida</taxon>
        <taxon>Ranunculales</taxon>
        <taxon>Circaeasteraceae</taxon>
        <taxon>Kingdonia</taxon>
    </lineage>
</organism>
<sequence length="77" mass="8595">MKTIRSSTSTTNHPSATNSQGDTTLPHRIQHFKQPPTTTIVLKDQASRTQSTPKLVLRPIKRITGKRTSSESKTMSY</sequence>
<reference evidence="2 3" key="1">
    <citation type="journal article" date="2020" name="IScience">
        <title>Genome Sequencing of the Endangered Kingdonia uniflora (Circaeasteraceae, Ranunculales) Reveals Potential Mechanisms of Evolutionary Specialization.</title>
        <authorList>
            <person name="Sun Y."/>
            <person name="Deng T."/>
            <person name="Zhang A."/>
            <person name="Moore M.J."/>
            <person name="Landis J.B."/>
            <person name="Lin N."/>
            <person name="Zhang H."/>
            <person name="Zhang X."/>
            <person name="Huang J."/>
            <person name="Zhang X."/>
            <person name="Sun H."/>
            <person name="Wang H."/>
        </authorList>
    </citation>
    <scope>NUCLEOTIDE SEQUENCE [LARGE SCALE GENOMIC DNA]</scope>
    <source>
        <strain evidence="2">TB1705</strain>
        <tissue evidence="2">Leaf</tissue>
    </source>
</reference>
<dbReference type="EMBL" id="JACGCM010001419">
    <property type="protein sequence ID" value="KAF6155534.1"/>
    <property type="molecule type" value="Genomic_DNA"/>
</dbReference>
<name>A0A7J7ML55_9MAGN</name>
<proteinExistence type="predicted"/>
<evidence type="ECO:0000256" key="1">
    <source>
        <dbReference type="SAM" id="MobiDB-lite"/>
    </source>
</evidence>
<feature type="compositionally biased region" description="Polar residues" evidence="1">
    <location>
        <begin position="1"/>
        <end position="23"/>
    </location>
</feature>
<evidence type="ECO:0000313" key="2">
    <source>
        <dbReference type="EMBL" id="KAF6155534.1"/>
    </source>
</evidence>
<keyword evidence="3" id="KW-1185">Reference proteome</keyword>
<accession>A0A7J7ML55</accession>
<evidence type="ECO:0000313" key="3">
    <source>
        <dbReference type="Proteomes" id="UP000541444"/>
    </source>
</evidence>
<feature type="region of interest" description="Disordered" evidence="1">
    <location>
        <begin position="1"/>
        <end position="77"/>
    </location>
</feature>
<comment type="caution">
    <text evidence="2">The sequence shown here is derived from an EMBL/GenBank/DDBJ whole genome shotgun (WGS) entry which is preliminary data.</text>
</comment>
<dbReference type="AlphaFoldDB" id="A0A7J7ML55"/>
<protein>
    <submittedName>
        <fullName evidence="2">Uncharacterized protein</fullName>
    </submittedName>
</protein>